<keyword evidence="2 4" id="KW-0808">Transferase</keyword>
<evidence type="ECO:0000313" key="4">
    <source>
        <dbReference type="EMBL" id="KRL93387.1"/>
    </source>
</evidence>
<dbReference type="Gene3D" id="3.90.550.10">
    <property type="entry name" value="Spore Coat Polysaccharide Biosynthesis Protein SpsA, Chain A"/>
    <property type="match status" value="1"/>
</dbReference>
<accession>A0A0R1UTS0</accession>
<keyword evidence="3" id="KW-0479">Metal-binding</keyword>
<dbReference type="GO" id="GO:0016757">
    <property type="term" value="F:glycosyltransferase activity"/>
    <property type="evidence" value="ECO:0007669"/>
    <property type="project" value="UniProtKB-KW"/>
</dbReference>
<evidence type="ECO:0000256" key="2">
    <source>
        <dbReference type="ARBA" id="ARBA00022679"/>
    </source>
</evidence>
<dbReference type="Proteomes" id="UP000051580">
    <property type="component" value="Unassembled WGS sequence"/>
</dbReference>
<dbReference type="PATRIC" id="fig|1423753.3.peg.1313"/>
<comment type="caution">
    <text evidence="4">The sequence shown here is derived from an EMBL/GenBank/DDBJ whole genome shotgun (WGS) entry which is preliminary data.</text>
</comment>
<sequence>MTKAIPIFFSINDAYAPFLSVTITSIKAHSNPRQNYELIVLYEVLSVENRERLGNMATGNVAIRFVQLSPDLLARLAGEHRKLPWANFTLSIYYRLFIAAMFPQYDQAIYLDADVVVATDLAALFCMDLGDHLVGAVRETFAIEHPQSLRYVEHHLQLPIAQYFNSGVLLLNLRQMRAEGFSENFSRLLATYHLDFIAPDQDYLNELCRDRVLYLDPAWNTMPTRGKRVVPKVAHYTLFSKPWHYPAAQNAQYFWDIAPQSPYYAEILAIQRVFTAADRAKDRTAEHNLLRTLAIYAEKQPANVWQIKKELELI</sequence>
<keyword evidence="1" id="KW-0328">Glycosyltransferase</keyword>
<dbReference type="SUPFAM" id="SSF53448">
    <property type="entry name" value="Nucleotide-diphospho-sugar transferases"/>
    <property type="match status" value="1"/>
</dbReference>
<dbReference type="AlphaFoldDB" id="A0A0R1UTS0"/>
<dbReference type="GO" id="GO:0046872">
    <property type="term" value="F:metal ion binding"/>
    <property type="evidence" value="ECO:0007669"/>
    <property type="project" value="UniProtKB-KW"/>
</dbReference>
<evidence type="ECO:0000313" key="5">
    <source>
        <dbReference type="Proteomes" id="UP000051580"/>
    </source>
</evidence>
<proteinExistence type="predicted"/>
<dbReference type="CDD" id="cd04194">
    <property type="entry name" value="GT8_A4GalT_like"/>
    <property type="match status" value="1"/>
</dbReference>
<dbReference type="InterPro" id="IPR050748">
    <property type="entry name" value="Glycosyltrans_8_dom-fam"/>
</dbReference>
<evidence type="ECO:0000256" key="3">
    <source>
        <dbReference type="ARBA" id="ARBA00022723"/>
    </source>
</evidence>
<dbReference type="OrthoDB" id="9798746at2"/>
<gene>
    <name evidence="4" type="ORF">FD28_GL001264</name>
</gene>
<dbReference type="EMBL" id="AZFS01000064">
    <property type="protein sequence ID" value="KRL93387.1"/>
    <property type="molecule type" value="Genomic_DNA"/>
</dbReference>
<dbReference type="PANTHER" id="PTHR13778:SF47">
    <property type="entry name" value="LIPOPOLYSACCHARIDE 1,3-GALACTOSYLTRANSFERASE"/>
    <property type="match status" value="1"/>
</dbReference>
<organism evidence="4 5">
    <name type="scientific">Levilactobacillus hammesii DSM 16381</name>
    <dbReference type="NCBI Taxonomy" id="1423753"/>
    <lineage>
        <taxon>Bacteria</taxon>
        <taxon>Bacillati</taxon>
        <taxon>Bacillota</taxon>
        <taxon>Bacilli</taxon>
        <taxon>Lactobacillales</taxon>
        <taxon>Lactobacillaceae</taxon>
        <taxon>Levilactobacillus</taxon>
    </lineage>
</organism>
<dbReference type="STRING" id="1423753.FD28_GL001264"/>
<dbReference type="RefSeq" id="WP_057735099.1">
    <property type="nucleotide sequence ID" value="NZ_AZFS01000064.1"/>
</dbReference>
<dbReference type="Pfam" id="PF01501">
    <property type="entry name" value="Glyco_transf_8"/>
    <property type="match status" value="1"/>
</dbReference>
<protein>
    <submittedName>
        <fullName evidence="4">Lipopolysaccharide biosynthesis glycosyltransferase</fullName>
    </submittedName>
</protein>
<dbReference type="InterPro" id="IPR029044">
    <property type="entry name" value="Nucleotide-diphossugar_trans"/>
</dbReference>
<name>A0A0R1UTS0_9LACO</name>
<dbReference type="PANTHER" id="PTHR13778">
    <property type="entry name" value="GLYCOSYLTRANSFERASE 8 DOMAIN-CONTAINING PROTEIN"/>
    <property type="match status" value="1"/>
</dbReference>
<reference evidence="4 5" key="1">
    <citation type="journal article" date="2015" name="Genome Announc.">
        <title>Expanding the biotechnology potential of lactobacilli through comparative genomics of 213 strains and associated genera.</title>
        <authorList>
            <person name="Sun Z."/>
            <person name="Harris H.M."/>
            <person name="McCann A."/>
            <person name="Guo C."/>
            <person name="Argimon S."/>
            <person name="Zhang W."/>
            <person name="Yang X."/>
            <person name="Jeffery I.B."/>
            <person name="Cooney J.C."/>
            <person name="Kagawa T.F."/>
            <person name="Liu W."/>
            <person name="Song Y."/>
            <person name="Salvetti E."/>
            <person name="Wrobel A."/>
            <person name="Rasinkangas P."/>
            <person name="Parkhill J."/>
            <person name="Rea M.C."/>
            <person name="O'Sullivan O."/>
            <person name="Ritari J."/>
            <person name="Douillard F.P."/>
            <person name="Paul Ross R."/>
            <person name="Yang R."/>
            <person name="Briner A.E."/>
            <person name="Felis G.E."/>
            <person name="de Vos W.M."/>
            <person name="Barrangou R."/>
            <person name="Klaenhammer T.R."/>
            <person name="Caufield P.W."/>
            <person name="Cui Y."/>
            <person name="Zhang H."/>
            <person name="O'Toole P.W."/>
        </authorList>
    </citation>
    <scope>NUCLEOTIDE SEQUENCE [LARGE SCALE GENOMIC DNA]</scope>
    <source>
        <strain evidence="4 5">DSM 16381</strain>
    </source>
</reference>
<dbReference type="InterPro" id="IPR002495">
    <property type="entry name" value="Glyco_trans_8"/>
</dbReference>
<evidence type="ECO:0000256" key="1">
    <source>
        <dbReference type="ARBA" id="ARBA00022676"/>
    </source>
</evidence>
<keyword evidence="5" id="KW-1185">Reference proteome</keyword>